<accession>A0A6I4I1R3</accession>
<sequence length="171" mass="18764">MKIFPIALALIVTISACNNKPKPISKNVNKTVVIVNGKKDSVTNNPQKNYSNSTIPDVCTKTLLSIIQDTPNFKRLTTGKDAKNLVYVVNWVKAETPADRDNGSKITNGIELIVNEKTGGNKNKLGSYIYNNEDAKLYYDAGAKYQPLAGADTISTKRLRNGCYWGVASHK</sequence>
<evidence type="ECO:0000313" key="1">
    <source>
        <dbReference type="EMBL" id="QQL50909.1"/>
    </source>
</evidence>
<keyword evidence="2" id="KW-1185">Reference proteome</keyword>
<organism evidence="1 2">
    <name type="scientific">Mucilaginibacter ginkgonis</name>
    <dbReference type="NCBI Taxonomy" id="2682091"/>
    <lineage>
        <taxon>Bacteria</taxon>
        <taxon>Pseudomonadati</taxon>
        <taxon>Bacteroidota</taxon>
        <taxon>Sphingobacteriia</taxon>
        <taxon>Sphingobacteriales</taxon>
        <taxon>Sphingobacteriaceae</taxon>
        <taxon>Mucilaginibacter</taxon>
    </lineage>
</organism>
<gene>
    <name evidence="1" type="ORF">GO620_005485</name>
</gene>
<dbReference type="RefSeq" id="WP_157526593.1">
    <property type="nucleotide sequence ID" value="NZ_CP066775.1"/>
</dbReference>
<evidence type="ECO:0008006" key="3">
    <source>
        <dbReference type="Google" id="ProtNLM"/>
    </source>
</evidence>
<name>A0A6I4I1R3_9SPHI</name>
<evidence type="ECO:0000313" key="2">
    <source>
        <dbReference type="Proteomes" id="UP000429232"/>
    </source>
</evidence>
<protein>
    <recommendedName>
        <fullName evidence="3">Lipoprotein</fullName>
    </recommendedName>
</protein>
<dbReference type="EMBL" id="CP066775">
    <property type="protein sequence ID" value="QQL50909.1"/>
    <property type="molecule type" value="Genomic_DNA"/>
</dbReference>
<dbReference type="PROSITE" id="PS51257">
    <property type="entry name" value="PROKAR_LIPOPROTEIN"/>
    <property type="match status" value="1"/>
</dbReference>
<dbReference type="Proteomes" id="UP000429232">
    <property type="component" value="Chromosome"/>
</dbReference>
<dbReference type="AlphaFoldDB" id="A0A6I4I1R3"/>
<reference evidence="1 2" key="1">
    <citation type="submission" date="2020-12" db="EMBL/GenBank/DDBJ databases">
        <title>HMF7856_wgs.fasta genome submission.</title>
        <authorList>
            <person name="Kang H."/>
            <person name="Kim H."/>
            <person name="Joh K."/>
        </authorList>
    </citation>
    <scope>NUCLEOTIDE SEQUENCE [LARGE SCALE GENOMIC DNA]</scope>
    <source>
        <strain evidence="1 2">HMF7856</strain>
    </source>
</reference>
<dbReference type="KEGG" id="mgik:GO620_005485"/>
<proteinExistence type="predicted"/>